<evidence type="ECO:0000313" key="1">
    <source>
        <dbReference type="EMBL" id="ARO91001.1"/>
    </source>
</evidence>
<gene>
    <name evidence="1" type="primary">petL</name>
</gene>
<dbReference type="EMBL" id="KY709210">
    <property type="protein sequence ID" value="ARO91001.1"/>
    <property type="molecule type" value="Genomic_DNA"/>
</dbReference>
<dbReference type="AlphaFoldDB" id="A0A1X9PU40"/>
<accession>A0A1X9PU40</accession>
<proteinExistence type="predicted"/>
<geneLocation type="chloroplast" evidence="1"/>
<reference evidence="1" key="1">
    <citation type="submission" date="2017-03" db="EMBL/GenBank/DDBJ databases">
        <title>The new red algal subphylum Proteorhodophytina comprises the largest and most divergent plastid genomes known.</title>
        <authorList>
            <person name="Munoz-Gomez S.A."/>
            <person name="Mejia-Franco F.G."/>
            <person name="Durnin K."/>
            <person name="Morgan C."/>
            <person name="Grisdale C.J."/>
            <person name="Archibald J.M."/>
            <person name="Slamovits C.H."/>
        </authorList>
    </citation>
    <scope>NUCLEOTIDE SEQUENCE</scope>
    <source>
        <strain evidence="1">NIES-2662</strain>
    </source>
</reference>
<organism evidence="1">
    <name type="scientific">Corynoplastis japonica</name>
    <dbReference type="NCBI Taxonomy" id="700918"/>
    <lineage>
        <taxon>Eukaryota</taxon>
        <taxon>Rhodophyta</taxon>
        <taxon>Rhodellophyceae</taxon>
        <taxon>Rhodellales</taxon>
        <taxon>Rhodellaceae</taxon>
        <taxon>Corynoplastis</taxon>
    </lineage>
</organism>
<name>A0A1X9PU40_9RHOD</name>
<keyword evidence="1" id="KW-0150">Chloroplast</keyword>
<sequence length="35" mass="4198">MYYIILSFILLVKMKILVSLLQKLKFLTKIDNKII</sequence>
<keyword evidence="1" id="KW-0934">Plastid</keyword>
<protein>
    <submittedName>
        <fullName evidence="1">Cytochrome b6f complex subunit 6</fullName>
    </submittedName>
</protein>